<accession>A0A4P9W3I2</accession>
<sequence>MTLLAKLLLLLLNCFVSAVTYNPLKPALWGFACLGGNDDYDMDDDYDAMDVDSHPTVVAPQPPLLAAPSNGILIDLPRPLSELPRLDMDLPGVSSLPRLQPGATLEVVPIDRRQLAHYFPGFEEGKVQFSQWFMRKVAPKPKQLKKPKKVLFRDQQFYEVLADEGDLFRGDEMSSLTARQRESLMVHENKEAPVSLTAIRQKVEADVLKDIDPQAFRPVIIDEWEARIIWDEPPPLLTLPVDVDPSNLRYKQLTTDHSTTSQMLREVRAKDVDGFAQEELTGCLVLPESANDISLEIRPSRPVTGSTRSSGTTPFHSPQSISTFPTWLCCVDVRRGR</sequence>
<gene>
    <name evidence="3" type="ORF">BDK51DRAFT_48095</name>
</gene>
<proteinExistence type="predicted"/>
<evidence type="ECO:0000313" key="4">
    <source>
        <dbReference type="Proteomes" id="UP000269721"/>
    </source>
</evidence>
<keyword evidence="2" id="KW-0732">Signal</keyword>
<protein>
    <submittedName>
        <fullName evidence="3">Uncharacterized protein</fullName>
    </submittedName>
</protein>
<dbReference type="EMBL" id="KZ999169">
    <property type="protein sequence ID" value="RKO85348.1"/>
    <property type="molecule type" value="Genomic_DNA"/>
</dbReference>
<evidence type="ECO:0000256" key="2">
    <source>
        <dbReference type="SAM" id="SignalP"/>
    </source>
</evidence>
<dbReference type="Proteomes" id="UP000269721">
    <property type="component" value="Unassembled WGS sequence"/>
</dbReference>
<reference evidence="4" key="1">
    <citation type="journal article" date="2018" name="Nat. Microbiol.">
        <title>Leveraging single-cell genomics to expand the fungal tree of life.</title>
        <authorList>
            <person name="Ahrendt S.R."/>
            <person name="Quandt C.A."/>
            <person name="Ciobanu D."/>
            <person name="Clum A."/>
            <person name="Salamov A."/>
            <person name="Andreopoulos B."/>
            <person name="Cheng J.F."/>
            <person name="Woyke T."/>
            <person name="Pelin A."/>
            <person name="Henrissat B."/>
            <person name="Reynolds N.K."/>
            <person name="Benny G.L."/>
            <person name="Smith M.E."/>
            <person name="James T.Y."/>
            <person name="Grigoriev I.V."/>
        </authorList>
    </citation>
    <scope>NUCLEOTIDE SEQUENCE [LARGE SCALE GENOMIC DNA]</scope>
</reference>
<keyword evidence="4" id="KW-1185">Reference proteome</keyword>
<name>A0A4P9W3I2_9FUNG</name>
<evidence type="ECO:0000313" key="3">
    <source>
        <dbReference type="EMBL" id="RKO85348.1"/>
    </source>
</evidence>
<feature type="compositionally biased region" description="Polar residues" evidence="1">
    <location>
        <begin position="303"/>
        <end position="318"/>
    </location>
</feature>
<dbReference type="AlphaFoldDB" id="A0A4P9W3I2"/>
<evidence type="ECO:0000256" key="1">
    <source>
        <dbReference type="SAM" id="MobiDB-lite"/>
    </source>
</evidence>
<feature type="signal peptide" evidence="2">
    <location>
        <begin position="1"/>
        <end position="18"/>
    </location>
</feature>
<feature type="region of interest" description="Disordered" evidence="1">
    <location>
        <begin position="299"/>
        <end position="318"/>
    </location>
</feature>
<feature type="chain" id="PRO_5020815290" evidence="2">
    <location>
        <begin position="19"/>
        <end position="337"/>
    </location>
</feature>
<organism evidence="3 4">
    <name type="scientific">Blyttiomyces helicus</name>
    <dbReference type="NCBI Taxonomy" id="388810"/>
    <lineage>
        <taxon>Eukaryota</taxon>
        <taxon>Fungi</taxon>
        <taxon>Fungi incertae sedis</taxon>
        <taxon>Chytridiomycota</taxon>
        <taxon>Chytridiomycota incertae sedis</taxon>
        <taxon>Chytridiomycetes</taxon>
        <taxon>Chytridiomycetes incertae sedis</taxon>
        <taxon>Blyttiomyces</taxon>
    </lineage>
</organism>